<protein>
    <submittedName>
        <fullName evidence="9">Histidine kinase</fullName>
    </submittedName>
</protein>
<reference evidence="10" key="1">
    <citation type="journal article" date="2019" name="Int. J. Syst. Evol. Microbiol.">
        <title>The Global Catalogue of Microorganisms (GCM) 10K type strain sequencing project: providing services to taxonomists for standard genome sequencing and annotation.</title>
        <authorList>
            <consortium name="The Broad Institute Genomics Platform"/>
            <consortium name="The Broad Institute Genome Sequencing Center for Infectious Disease"/>
            <person name="Wu L."/>
            <person name="Ma J."/>
        </authorList>
    </citation>
    <scope>NUCLEOTIDE SEQUENCE [LARGE SCALE GENOMIC DNA]</scope>
    <source>
        <strain evidence="10">KCTC 3950</strain>
    </source>
</reference>
<keyword evidence="7" id="KW-0812">Transmembrane</keyword>
<keyword evidence="7" id="KW-1133">Transmembrane helix</keyword>
<dbReference type="PROSITE" id="PS50885">
    <property type="entry name" value="HAMP"/>
    <property type="match status" value="1"/>
</dbReference>
<feature type="transmembrane region" description="Helical" evidence="7">
    <location>
        <begin position="18"/>
        <end position="38"/>
    </location>
</feature>
<dbReference type="SUPFAM" id="SSF158472">
    <property type="entry name" value="HAMP domain-like"/>
    <property type="match status" value="1"/>
</dbReference>
<dbReference type="Pfam" id="PF06580">
    <property type="entry name" value="His_kinase"/>
    <property type="match status" value="1"/>
</dbReference>
<evidence type="ECO:0000256" key="5">
    <source>
        <dbReference type="ARBA" id="ARBA00022777"/>
    </source>
</evidence>
<evidence type="ECO:0000256" key="4">
    <source>
        <dbReference type="ARBA" id="ARBA00022679"/>
    </source>
</evidence>
<keyword evidence="4" id="KW-0808">Transferase</keyword>
<dbReference type="InterPro" id="IPR003660">
    <property type="entry name" value="HAMP_dom"/>
</dbReference>
<comment type="subcellular location">
    <subcellularLocation>
        <location evidence="1">Cell membrane</location>
        <topology evidence="1">Multi-pass membrane protein</topology>
    </subcellularLocation>
</comment>
<dbReference type="EMBL" id="JBHUME010000011">
    <property type="protein sequence ID" value="MFD2614363.1"/>
    <property type="molecule type" value="Genomic_DNA"/>
</dbReference>
<dbReference type="InterPro" id="IPR050640">
    <property type="entry name" value="Bact_2-comp_sensor_kinase"/>
</dbReference>
<dbReference type="Gene3D" id="6.10.340.10">
    <property type="match status" value="1"/>
</dbReference>
<name>A0ABW5PGI9_9BACL</name>
<dbReference type="RefSeq" id="WP_377605132.1">
    <property type="nucleotide sequence ID" value="NZ_JBHUME010000011.1"/>
</dbReference>
<comment type="caution">
    <text evidence="9">The sequence shown here is derived from an EMBL/GenBank/DDBJ whole genome shotgun (WGS) entry which is preliminary data.</text>
</comment>
<keyword evidence="3" id="KW-0597">Phosphoprotein</keyword>
<keyword evidence="5 9" id="KW-0418">Kinase</keyword>
<evidence type="ECO:0000256" key="3">
    <source>
        <dbReference type="ARBA" id="ARBA00022553"/>
    </source>
</evidence>
<dbReference type="InterPro" id="IPR003594">
    <property type="entry name" value="HATPase_dom"/>
</dbReference>
<keyword evidence="10" id="KW-1185">Reference proteome</keyword>
<feature type="transmembrane region" description="Helical" evidence="7">
    <location>
        <begin position="324"/>
        <end position="342"/>
    </location>
</feature>
<dbReference type="InterPro" id="IPR036890">
    <property type="entry name" value="HATPase_C_sf"/>
</dbReference>
<feature type="domain" description="HAMP" evidence="8">
    <location>
        <begin position="344"/>
        <end position="396"/>
    </location>
</feature>
<proteinExistence type="predicted"/>
<evidence type="ECO:0000256" key="7">
    <source>
        <dbReference type="SAM" id="Phobius"/>
    </source>
</evidence>
<sequence>MVAGWIRKWTPDTLKNRILLSFIVFLIAPMAWLAVYNFRETEQMLQEQASIKNLEQLEAIKTGLVDVMSLVMKTGLLLEQDTILRSTMKTPGAYDGIQRKKLIENKFAGIENSFFLTGATVYYTLADFHGNAYTSFKPRNALNYQELMNEDWVRSLQGEGGGRYSWNANDDNYVVRERTKSSKMLSLYQLLRDDSLAPFAYGRFSIDYEEWFDRTTKERGQEGSYFLLDSSGRPMLSSDPSDTVAFSAAQAAGFSRAGGGDGKPGNSLNHQRKTAADADSFSIADQGEGMLYTFIRINQLDGYLVKKMPLSLLFKDITVQKQRFFLAFSCILLLFVLLTYLISSTITVPLKLFQKKMESTAKANLKVKLPEQGRGEILALTRSFNFMIDDLNALLEQLKLEERQKQFVRFQVLVAQMNPHFLLNTLNTIKSIALQKDEDDIYEICISLGKILETTLKTEVDLILLKDEMMLIDSYMDIQRKRFGHEMTVRYDIDADLEYALVPKFCLQPLVENALLHGFGSSGKQGSIAIHAEVRRESLYIAVRDNGVGMAKAAEANAGRRRQGIGLQLIRESLELIFKNQSTGLAIESSEEGTKVTLHMPILLSKPYAEEGNSHDKLGAVALADYRG</sequence>
<dbReference type="Pfam" id="PF00672">
    <property type="entry name" value="HAMP"/>
    <property type="match status" value="1"/>
</dbReference>
<evidence type="ECO:0000259" key="8">
    <source>
        <dbReference type="PROSITE" id="PS50885"/>
    </source>
</evidence>
<dbReference type="Pfam" id="PF02518">
    <property type="entry name" value="HATPase_c"/>
    <property type="match status" value="1"/>
</dbReference>
<evidence type="ECO:0000256" key="1">
    <source>
        <dbReference type="ARBA" id="ARBA00004651"/>
    </source>
</evidence>
<organism evidence="9 10">
    <name type="scientific">Paenibacillus gansuensis</name>
    <dbReference type="NCBI Taxonomy" id="306542"/>
    <lineage>
        <taxon>Bacteria</taxon>
        <taxon>Bacillati</taxon>
        <taxon>Bacillota</taxon>
        <taxon>Bacilli</taxon>
        <taxon>Bacillales</taxon>
        <taxon>Paenibacillaceae</taxon>
        <taxon>Paenibacillus</taxon>
    </lineage>
</organism>
<dbReference type="PANTHER" id="PTHR34220">
    <property type="entry name" value="SENSOR HISTIDINE KINASE YPDA"/>
    <property type="match status" value="1"/>
</dbReference>
<accession>A0ABW5PGI9</accession>
<keyword evidence="2" id="KW-1003">Cell membrane</keyword>
<dbReference type="Gene3D" id="3.30.565.10">
    <property type="entry name" value="Histidine kinase-like ATPase, C-terminal domain"/>
    <property type="match status" value="1"/>
</dbReference>
<dbReference type="CDD" id="cd06225">
    <property type="entry name" value="HAMP"/>
    <property type="match status" value="1"/>
</dbReference>
<dbReference type="GO" id="GO:0016301">
    <property type="term" value="F:kinase activity"/>
    <property type="evidence" value="ECO:0007669"/>
    <property type="project" value="UniProtKB-KW"/>
</dbReference>
<gene>
    <name evidence="9" type="ORF">ACFSUF_18285</name>
</gene>
<evidence type="ECO:0000256" key="6">
    <source>
        <dbReference type="ARBA" id="ARBA00023136"/>
    </source>
</evidence>
<evidence type="ECO:0000313" key="9">
    <source>
        <dbReference type="EMBL" id="MFD2614363.1"/>
    </source>
</evidence>
<evidence type="ECO:0000256" key="2">
    <source>
        <dbReference type="ARBA" id="ARBA00022475"/>
    </source>
</evidence>
<dbReference type="PANTHER" id="PTHR34220:SF7">
    <property type="entry name" value="SENSOR HISTIDINE KINASE YPDA"/>
    <property type="match status" value="1"/>
</dbReference>
<dbReference type="InterPro" id="IPR010559">
    <property type="entry name" value="Sig_transdc_His_kin_internal"/>
</dbReference>
<dbReference type="SMART" id="SM00304">
    <property type="entry name" value="HAMP"/>
    <property type="match status" value="1"/>
</dbReference>
<dbReference type="SUPFAM" id="SSF55874">
    <property type="entry name" value="ATPase domain of HSP90 chaperone/DNA topoisomerase II/histidine kinase"/>
    <property type="match status" value="1"/>
</dbReference>
<keyword evidence="6 7" id="KW-0472">Membrane</keyword>
<evidence type="ECO:0000313" key="10">
    <source>
        <dbReference type="Proteomes" id="UP001597541"/>
    </source>
</evidence>
<dbReference type="Proteomes" id="UP001597541">
    <property type="component" value="Unassembled WGS sequence"/>
</dbReference>